<name>R8BE81_PHAM7</name>
<evidence type="ECO:0000256" key="9">
    <source>
        <dbReference type="ARBA" id="ARBA00047761"/>
    </source>
</evidence>
<evidence type="ECO:0000256" key="12">
    <source>
        <dbReference type="RuleBase" id="RU367080"/>
    </source>
</evidence>
<keyword evidence="8 12" id="KW-0539">Nucleus</keyword>
<organism evidence="15 16">
    <name type="scientific">Phaeoacremonium minimum (strain UCR-PA7)</name>
    <name type="common">Esca disease fungus</name>
    <name type="synonym">Togninia minima</name>
    <dbReference type="NCBI Taxonomy" id="1286976"/>
    <lineage>
        <taxon>Eukaryota</taxon>
        <taxon>Fungi</taxon>
        <taxon>Dikarya</taxon>
        <taxon>Ascomycota</taxon>
        <taxon>Pezizomycotina</taxon>
        <taxon>Sordariomycetes</taxon>
        <taxon>Sordariomycetidae</taxon>
        <taxon>Togniniales</taxon>
        <taxon>Togniniaceae</taxon>
        <taxon>Phaeoacremonium</taxon>
    </lineage>
</organism>
<evidence type="ECO:0000256" key="13">
    <source>
        <dbReference type="SAM" id="MobiDB-lite"/>
    </source>
</evidence>
<feature type="domain" description="RTR1-type" evidence="14">
    <location>
        <begin position="91"/>
        <end position="178"/>
    </location>
</feature>
<dbReference type="Proteomes" id="UP000014074">
    <property type="component" value="Unassembled WGS sequence"/>
</dbReference>
<evidence type="ECO:0000313" key="15">
    <source>
        <dbReference type="EMBL" id="EON97613.1"/>
    </source>
</evidence>
<evidence type="ECO:0000256" key="2">
    <source>
        <dbReference type="ARBA" id="ARBA00005676"/>
    </source>
</evidence>
<keyword evidence="5 12" id="KW-0378">Hydrolase</keyword>
<dbReference type="RefSeq" id="XP_007917539.1">
    <property type="nucleotide sequence ID" value="XM_007919348.1"/>
</dbReference>
<evidence type="ECO:0000313" key="16">
    <source>
        <dbReference type="Proteomes" id="UP000014074"/>
    </source>
</evidence>
<dbReference type="GO" id="GO:0005737">
    <property type="term" value="C:cytoplasm"/>
    <property type="evidence" value="ECO:0007669"/>
    <property type="project" value="TreeGrafter"/>
</dbReference>
<dbReference type="Pfam" id="PF04181">
    <property type="entry name" value="RPAP2_Rtr1"/>
    <property type="match status" value="1"/>
</dbReference>
<dbReference type="GO" id="GO:0008420">
    <property type="term" value="F:RNA polymerase II CTD heptapeptide repeat phosphatase activity"/>
    <property type="evidence" value="ECO:0007669"/>
    <property type="project" value="UniProtKB-UniRule"/>
</dbReference>
<comment type="function">
    <text evidence="12">Putative RNA polymerase II subunit B1 C-terminal domain (CTD) phosphatase involved in RNA polymerase II transcription regulation.</text>
</comment>
<dbReference type="Gene3D" id="1.25.40.820">
    <property type="match status" value="1"/>
</dbReference>
<dbReference type="PANTHER" id="PTHR14732:SF0">
    <property type="entry name" value="RNA POLYMERASE II SUBUNIT B1 CTD PHOSPHATASE RPAP2-RELATED"/>
    <property type="match status" value="1"/>
</dbReference>
<protein>
    <recommendedName>
        <fullName evidence="12">RNA polymerase II subunit B1 CTD phosphatase RPAP2 homolog</fullName>
        <ecNumber evidence="12">3.1.3.16</ecNumber>
    </recommendedName>
</protein>
<dbReference type="GO" id="GO:0043175">
    <property type="term" value="F:RNA polymerase core enzyme binding"/>
    <property type="evidence" value="ECO:0007669"/>
    <property type="project" value="UniProtKB-UniRule"/>
</dbReference>
<evidence type="ECO:0000256" key="5">
    <source>
        <dbReference type="ARBA" id="ARBA00022801"/>
    </source>
</evidence>
<dbReference type="EMBL" id="KB933264">
    <property type="protein sequence ID" value="EON97613.1"/>
    <property type="molecule type" value="Genomic_DNA"/>
</dbReference>
<reference evidence="16" key="1">
    <citation type="journal article" date="2013" name="Genome Announc.">
        <title>Draft genome sequence of the ascomycete Phaeoacremonium aleophilum strain UCR-PA7, a causal agent of the esca disease complex in grapevines.</title>
        <authorList>
            <person name="Blanco-Ulate B."/>
            <person name="Rolshausen P."/>
            <person name="Cantu D."/>
        </authorList>
    </citation>
    <scope>NUCLEOTIDE SEQUENCE [LARGE SCALE GENOMIC DNA]</scope>
    <source>
        <strain evidence="16">UCR-PA7</strain>
    </source>
</reference>
<dbReference type="GO" id="GO:0005634">
    <property type="term" value="C:nucleus"/>
    <property type="evidence" value="ECO:0007669"/>
    <property type="project" value="UniProtKB-SubCell"/>
</dbReference>
<gene>
    <name evidence="15" type="ORF">UCRPA7_6812</name>
</gene>
<evidence type="ECO:0000256" key="11">
    <source>
        <dbReference type="PROSITE-ProRule" id="PRU00812"/>
    </source>
</evidence>
<accession>R8BE81</accession>
<dbReference type="eggNOG" id="ENOG502SCU8">
    <property type="taxonomic scope" value="Eukaryota"/>
</dbReference>
<keyword evidence="3 12" id="KW-0479">Metal-binding</keyword>
<keyword evidence="16" id="KW-1185">Reference proteome</keyword>
<keyword evidence="7 12" id="KW-0904">Protein phosphatase</keyword>
<dbReference type="AlphaFoldDB" id="R8BE81"/>
<sequence>MASDAAARPLKSILKKNTGGAGAAPRRQQHAPPKTEAEQIARQHARIIQDRKELETQIFDNINELTEYPLVRSESYSSANPAPSDVAGFKSLIRLFQPSDYDDLIEERNTCGLCGYALCAKPRVTYKGGGVWKLVNTGTKDFNIVERKELEKWCSQKCAKRALYIKVQLNETAAWERAGIPDIEIELLDEESSAAAKSEPERLAAEMGRLNLEQERKTAQDSASLALERGDTAKKQPRKPVGVTIREKVTGQAEPPSLEDSAAASNVVEGYQAKFGAPKDVDE</sequence>
<comment type="catalytic activity">
    <reaction evidence="9 12">
        <text>O-phospho-L-seryl-[protein] + H2O = L-seryl-[protein] + phosphate</text>
        <dbReference type="Rhea" id="RHEA:20629"/>
        <dbReference type="Rhea" id="RHEA-COMP:9863"/>
        <dbReference type="Rhea" id="RHEA-COMP:11604"/>
        <dbReference type="ChEBI" id="CHEBI:15377"/>
        <dbReference type="ChEBI" id="CHEBI:29999"/>
        <dbReference type="ChEBI" id="CHEBI:43474"/>
        <dbReference type="ChEBI" id="CHEBI:83421"/>
        <dbReference type="EC" id="3.1.3.16"/>
    </reaction>
</comment>
<comment type="catalytic activity">
    <reaction evidence="10 12">
        <text>O-phospho-L-threonyl-[protein] + H2O = L-threonyl-[protein] + phosphate</text>
        <dbReference type="Rhea" id="RHEA:47004"/>
        <dbReference type="Rhea" id="RHEA-COMP:11060"/>
        <dbReference type="Rhea" id="RHEA-COMP:11605"/>
        <dbReference type="ChEBI" id="CHEBI:15377"/>
        <dbReference type="ChEBI" id="CHEBI:30013"/>
        <dbReference type="ChEBI" id="CHEBI:43474"/>
        <dbReference type="ChEBI" id="CHEBI:61977"/>
        <dbReference type="EC" id="3.1.3.16"/>
    </reaction>
</comment>
<evidence type="ECO:0000256" key="4">
    <source>
        <dbReference type="ARBA" id="ARBA00022771"/>
    </source>
</evidence>
<evidence type="ECO:0000256" key="8">
    <source>
        <dbReference type="ARBA" id="ARBA00023242"/>
    </source>
</evidence>
<dbReference type="PROSITE" id="PS51479">
    <property type="entry name" value="ZF_RTR1"/>
    <property type="match status" value="1"/>
</dbReference>
<evidence type="ECO:0000259" key="14">
    <source>
        <dbReference type="PROSITE" id="PS51479"/>
    </source>
</evidence>
<dbReference type="GO" id="GO:0008270">
    <property type="term" value="F:zinc ion binding"/>
    <property type="evidence" value="ECO:0007669"/>
    <property type="project" value="UniProtKB-KW"/>
</dbReference>
<evidence type="ECO:0000256" key="3">
    <source>
        <dbReference type="ARBA" id="ARBA00022723"/>
    </source>
</evidence>
<dbReference type="OrthoDB" id="2590500at2759"/>
<dbReference type="KEGG" id="tmn:UCRPA7_6812"/>
<evidence type="ECO:0000256" key="7">
    <source>
        <dbReference type="ARBA" id="ARBA00022912"/>
    </source>
</evidence>
<dbReference type="InterPro" id="IPR038534">
    <property type="entry name" value="Rtr1/RPAP2_sf"/>
</dbReference>
<keyword evidence="6 12" id="KW-0862">Zinc</keyword>
<comment type="subcellular location">
    <subcellularLocation>
        <location evidence="1 12">Nucleus</location>
    </subcellularLocation>
</comment>
<feature type="region of interest" description="Disordered" evidence="13">
    <location>
        <begin position="214"/>
        <end position="265"/>
    </location>
</feature>
<feature type="region of interest" description="Disordered" evidence="13">
    <location>
        <begin position="1"/>
        <end position="39"/>
    </location>
</feature>
<evidence type="ECO:0000256" key="6">
    <source>
        <dbReference type="ARBA" id="ARBA00022833"/>
    </source>
</evidence>
<dbReference type="EC" id="3.1.3.16" evidence="12"/>
<dbReference type="HOGENOM" id="CLU_049331_1_0_1"/>
<dbReference type="PANTHER" id="PTHR14732">
    <property type="entry name" value="RNA POLYMERASE II SUBUNIT B1 CTD PHOSPHATASE RPAP2-RELATED"/>
    <property type="match status" value="1"/>
</dbReference>
<proteinExistence type="inferred from homology"/>
<keyword evidence="4 12" id="KW-0863">Zinc-finger</keyword>
<dbReference type="GeneID" id="19327508"/>
<comment type="similarity">
    <text evidence="2 11 12">Belongs to the RPAP2 family.</text>
</comment>
<evidence type="ECO:0000256" key="10">
    <source>
        <dbReference type="ARBA" id="ARBA00048336"/>
    </source>
</evidence>
<dbReference type="InterPro" id="IPR039693">
    <property type="entry name" value="Rtr1/RPAP2"/>
</dbReference>
<evidence type="ECO:0000256" key="1">
    <source>
        <dbReference type="ARBA" id="ARBA00004123"/>
    </source>
</evidence>
<dbReference type="InterPro" id="IPR007308">
    <property type="entry name" value="Rtr1/RPAP2_dom"/>
</dbReference>